<feature type="transmembrane region" description="Helical" evidence="5">
    <location>
        <begin position="174"/>
        <end position="191"/>
    </location>
</feature>
<evidence type="ECO:0000256" key="4">
    <source>
        <dbReference type="ARBA" id="ARBA00023136"/>
    </source>
</evidence>
<feature type="domain" description="Major facilitator superfamily (MFS) profile" evidence="6">
    <location>
        <begin position="20"/>
        <end position="309"/>
    </location>
</feature>
<keyword evidence="4 5" id="KW-0472">Membrane</keyword>
<dbReference type="InterPro" id="IPR050549">
    <property type="entry name" value="MFS_Trehalose_Transporter"/>
</dbReference>
<keyword evidence="2 5" id="KW-0812">Transmembrane</keyword>
<keyword evidence="3 5" id="KW-1133">Transmembrane helix</keyword>
<feature type="transmembrane region" description="Helical" evidence="5">
    <location>
        <begin position="20"/>
        <end position="42"/>
    </location>
</feature>
<dbReference type="PANTHER" id="PTHR48021">
    <property type="match status" value="1"/>
</dbReference>
<dbReference type="Gene3D" id="1.20.1250.20">
    <property type="entry name" value="MFS general substrate transporter like domains"/>
    <property type="match status" value="1"/>
</dbReference>
<dbReference type="AlphaFoldDB" id="A0AAV1JA50"/>
<dbReference type="Proteomes" id="UP001497472">
    <property type="component" value="Unassembled WGS sequence"/>
</dbReference>
<evidence type="ECO:0000256" key="5">
    <source>
        <dbReference type="SAM" id="Phobius"/>
    </source>
</evidence>
<evidence type="ECO:0000313" key="7">
    <source>
        <dbReference type="EMBL" id="CAK1546243.1"/>
    </source>
</evidence>
<proteinExistence type="predicted"/>
<dbReference type="GO" id="GO:0016020">
    <property type="term" value="C:membrane"/>
    <property type="evidence" value="ECO:0007669"/>
    <property type="project" value="UniProtKB-SubCell"/>
</dbReference>
<comment type="caution">
    <text evidence="7">The sequence shown here is derived from an EMBL/GenBank/DDBJ whole genome shotgun (WGS) entry which is preliminary data.</text>
</comment>
<dbReference type="InterPro" id="IPR020846">
    <property type="entry name" value="MFS_dom"/>
</dbReference>
<reference evidence="7 8" key="1">
    <citation type="submission" date="2023-11" db="EMBL/GenBank/DDBJ databases">
        <authorList>
            <person name="Okamura Y."/>
        </authorList>
    </citation>
    <scope>NUCLEOTIDE SEQUENCE [LARGE SCALE GENOMIC DNA]</scope>
</reference>
<comment type="subcellular location">
    <subcellularLocation>
        <location evidence="1">Membrane</location>
        <topology evidence="1">Multi-pass membrane protein</topology>
    </subcellularLocation>
</comment>
<keyword evidence="8" id="KW-1185">Reference proteome</keyword>
<dbReference type="SUPFAM" id="SSF103473">
    <property type="entry name" value="MFS general substrate transporter"/>
    <property type="match status" value="1"/>
</dbReference>
<feature type="transmembrane region" description="Helical" evidence="5">
    <location>
        <begin position="62"/>
        <end position="85"/>
    </location>
</feature>
<dbReference type="EMBL" id="CAVLEF010000007">
    <property type="protein sequence ID" value="CAK1546243.1"/>
    <property type="molecule type" value="Genomic_DNA"/>
</dbReference>
<evidence type="ECO:0000313" key="8">
    <source>
        <dbReference type="Proteomes" id="UP001497472"/>
    </source>
</evidence>
<evidence type="ECO:0000256" key="3">
    <source>
        <dbReference type="ARBA" id="ARBA00022989"/>
    </source>
</evidence>
<evidence type="ECO:0000259" key="6">
    <source>
        <dbReference type="PROSITE" id="PS50850"/>
    </source>
</evidence>
<organism evidence="7 8">
    <name type="scientific">Leptosia nina</name>
    <dbReference type="NCBI Taxonomy" id="320188"/>
    <lineage>
        <taxon>Eukaryota</taxon>
        <taxon>Metazoa</taxon>
        <taxon>Ecdysozoa</taxon>
        <taxon>Arthropoda</taxon>
        <taxon>Hexapoda</taxon>
        <taxon>Insecta</taxon>
        <taxon>Pterygota</taxon>
        <taxon>Neoptera</taxon>
        <taxon>Endopterygota</taxon>
        <taxon>Lepidoptera</taxon>
        <taxon>Glossata</taxon>
        <taxon>Ditrysia</taxon>
        <taxon>Papilionoidea</taxon>
        <taxon>Pieridae</taxon>
        <taxon>Pierinae</taxon>
        <taxon>Leptosia</taxon>
    </lineage>
</organism>
<dbReference type="PROSITE" id="PS50850">
    <property type="entry name" value="MFS"/>
    <property type="match status" value="1"/>
</dbReference>
<dbReference type="InterPro" id="IPR005828">
    <property type="entry name" value="MFS_sugar_transport-like"/>
</dbReference>
<dbReference type="InterPro" id="IPR036259">
    <property type="entry name" value="MFS_trans_sf"/>
</dbReference>
<gene>
    <name evidence="7" type="ORF">LNINA_LOCUS5831</name>
</gene>
<accession>A0AAV1JA50</accession>
<name>A0AAV1JA50_9NEOP</name>
<protein>
    <recommendedName>
        <fullName evidence="6">Major facilitator superfamily (MFS) profile domain-containing protein</fullName>
    </recommendedName>
</protein>
<dbReference type="Pfam" id="PF00083">
    <property type="entry name" value="Sugar_tr"/>
    <property type="match status" value="1"/>
</dbReference>
<sequence>MDPSYNNINPWLPLLRQSFVFSGVVSFFFIHGLFVGAPTVFIPQLRKEYNSTEFINLSMESWLSSTVFYSSLPWAVIIPLFAHTYGRKKTEILLCIDAILSSVILYFSETPIHIIISQIIIGVQPPAHLTISLMVLTEFSPRYRGLFMTFKSATTYWGIWMSNAIGTYFHWKNIALVSFVCSVYTLTTLLWPESPYWLASKGRFSDCETSHRWLKGTDEKSEEELKILISYQKQRLNRHSKLSNADKLNNGVKAIGNQAFYKPLLTATLTICLYQVCETKDRTILEVEQYFDESDITVAEDEVTLKQVN</sequence>
<dbReference type="GO" id="GO:0022857">
    <property type="term" value="F:transmembrane transporter activity"/>
    <property type="evidence" value="ECO:0007669"/>
    <property type="project" value="InterPro"/>
</dbReference>
<dbReference type="PANTHER" id="PTHR48021:SF1">
    <property type="entry name" value="GH07001P-RELATED"/>
    <property type="match status" value="1"/>
</dbReference>
<evidence type="ECO:0000256" key="2">
    <source>
        <dbReference type="ARBA" id="ARBA00022692"/>
    </source>
</evidence>
<evidence type="ECO:0000256" key="1">
    <source>
        <dbReference type="ARBA" id="ARBA00004141"/>
    </source>
</evidence>